<sequence>MLAMSGLNKSPRALALGSDLAEARIKSGLNQREAAQRFGFTQAVIARIETGRRVPTPDECAVLLGIYSTPLAEREHILELARDVDRETWTPVGSRHVPRQLGALVKYEAAATAICEVNPLVIPGLLQTFEYAQAVMSADRLSPSEIDARVMFRMNRQKVLRGEEPSNYLAIIDELALMRFAGDSSIMKNQYARLLEWLDFDHIDIRIVPRSTGFYPSLAGGYVVLEFDDGPPVVHVEHMGQGTWLHQAKYTKPLLSARSSTLKIALDSDSSRDLIAAYEKGESNGKAPVA</sequence>
<name>A0AAC9HT38_9PSEU</name>
<evidence type="ECO:0000313" key="3">
    <source>
        <dbReference type="Proteomes" id="UP000095210"/>
    </source>
</evidence>
<dbReference type="InterPro" id="IPR010982">
    <property type="entry name" value="Lambda_DNA-bd_dom_sf"/>
</dbReference>
<proteinExistence type="predicted"/>
<dbReference type="KEGG" id="ahm:TL08_20885"/>
<reference evidence="3" key="1">
    <citation type="submission" date="2016-03" db="EMBL/GenBank/DDBJ databases">
        <title>Complete genome sequence of the type strain Actinoalloteichus hymeniacidonis DSM 45092.</title>
        <authorList>
            <person name="Schaffert L."/>
            <person name="Albersmeier A."/>
            <person name="Winkler A."/>
            <person name="Kalinowski J."/>
            <person name="Zotchev S."/>
            <person name="Ruckert C."/>
        </authorList>
    </citation>
    <scope>NUCLEOTIDE SEQUENCE [LARGE SCALE GENOMIC DNA]</scope>
    <source>
        <strain evidence="3">HPA177(T) (DSM 45092(T))</strain>
    </source>
</reference>
<evidence type="ECO:0000313" key="2">
    <source>
        <dbReference type="EMBL" id="AOS64968.1"/>
    </source>
</evidence>
<keyword evidence="3" id="KW-1185">Reference proteome</keyword>
<accession>A0AAC9HT38</accession>
<dbReference type="AlphaFoldDB" id="A0AAC9HT38"/>
<dbReference type="Pfam" id="PF19054">
    <property type="entry name" value="DUF5753"/>
    <property type="match status" value="1"/>
</dbReference>
<dbReference type="SMART" id="SM00530">
    <property type="entry name" value="HTH_XRE"/>
    <property type="match status" value="1"/>
</dbReference>
<dbReference type="Gene3D" id="1.10.260.40">
    <property type="entry name" value="lambda repressor-like DNA-binding domains"/>
    <property type="match status" value="1"/>
</dbReference>
<evidence type="ECO:0000259" key="1">
    <source>
        <dbReference type="PROSITE" id="PS50943"/>
    </source>
</evidence>
<dbReference type="InterPro" id="IPR043917">
    <property type="entry name" value="DUF5753"/>
</dbReference>
<dbReference type="PROSITE" id="PS50943">
    <property type="entry name" value="HTH_CROC1"/>
    <property type="match status" value="1"/>
</dbReference>
<gene>
    <name evidence="2" type="ORF">TL08_20885</name>
</gene>
<dbReference type="EMBL" id="CP014859">
    <property type="protein sequence ID" value="AOS64968.1"/>
    <property type="molecule type" value="Genomic_DNA"/>
</dbReference>
<protein>
    <submittedName>
        <fullName evidence="2">DNA binding protein with helix-turn-helix domain</fullName>
    </submittedName>
</protein>
<dbReference type="GO" id="GO:0003677">
    <property type="term" value="F:DNA binding"/>
    <property type="evidence" value="ECO:0007669"/>
    <property type="project" value="InterPro"/>
</dbReference>
<dbReference type="SUPFAM" id="SSF47413">
    <property type="entry name" value="lambda repressor-like DNA-binding domains"/>
    <property type="match status" value="1"/>
</dbReference>
<feature type="domain" description="HTH cro/C1-type" evidence="1">
    <location>
        <begin position="20"/>
        <end position="74"/>
    </location>
</feature>
<dbReference type="Pfam" id="PF13560">
    <property type="entry name" value="HTH_31"/>
    <property type="match status" value="1"/>
</dbReference>
<dbReference type="CDD" id="cd00093">
    <property type="entry name" value="HTH_XRE"/>
    <property type="match status" value="1"/>
</dbReference>
<dbReference type="InterPro" id="IPR001387">
    <property type="entry name" value="Cro/C1-type_HTH"/>
</dbReference>
<dbReference type="Proteomes" id="UP000095210">
    <property type="component" value="Chromosome"/>
</dbReference>
<organism evidence="2 3">
    <name type="scientific">Actinoalloteichus hymeniacidonis</name>
    <dbReference type="NCBI Taxonomy" id="340345"/>
    <lineage>
        <taxon>Bacteria</taxon>
        <taxon>Bacillati</taxon>
        <taxon>Actinomycetota</taxon>
        <taxon>Actinomycetes</taxon>
        <taxon>Pseudonocardiales</taxon>
        <taxon>Pseudonocardiaceae</taxon>
        <taxon>Actinoalloteichus</taxon>
    </lineage>
</organism>